<reference evidence="12 13" key="1">
    <citation type="submission" date="2021-05" db="EMBL/GenBank/DDBJ databases">
        <title>Roseococcus sp. XZZS9, whole genome shotgun sequencing project.</title>
        <authorList>
            <person name="Zhao G."/>
            <person name="Shen L."/>
        </authorList>
    </citation>
    <scope>NUCLEOTIDE SEQUENCE [LARGE SCALE GENOMIC DNA]</scope>
    <source>
        <strain evidence="12 13">XZZS9</strain>
    </source>
</reference>
<feature type="domain" description="Helicase ATP-binding" evidence="10">
    <location>
        <begin position="241"/>
        <end position="433"/>
    </location>
</feature>
<dbReference type="Pfam" id="PF01966">
    <property type="entry name" value="HD"/>
    <property type="match status" value="1"/>
</dbReference>
<dbReference type="Gene3D" id="3.40.50.300">
    <property type="entry name" value="P-loop containing nucleotide triphosphate hydrolases"/>
    <property type="match status" value="2"/>
</dbReference>
<dbReference type="Pfam" id="PF00270">
    <property type="entry name" value="DEAD"/>
    <property type="match status" value="1"/>
</dbReference>
<dbReference type="InterPro" id="IPR006674">
    <property type="entry name" value="HD_domain"/>
</dbReference>
<dbReference type="SUPFAM" id="SSF109604">
    <property type="entry name" value="HD-domain/PDEase-like"/>
    <property type="match status" value="1"/>
</dbReference>
<sequence>MPNPRTTPLYAHSLETADRSGWEPLPEHLAAVATRAAGFAESFGWDVVARAIGLLHDIGKVSEGYQAYIATPREPGRTVKGPDHSTAGARIAVEAYGPMVGKMMAFAIAGHHAGLADAVELQQRLGPERRIEPYQGWEAQAGPLPPLTELKPRRPLQRGRHAGFSQAFLTRMLFSCLVDADFLETERFYAASKGEEVEREGFTALPELRDRLRAYMAGGLRSEGTDSVQALRGRVLRHAVERAELAPGLFTLTVPTGGGKTLTSLSFALEHALRHGMRRVVHVIPFTSVIEQTAAVFREALGTKDDVLEHHASFDWETARNLAEDDEGRDGLAKLQKAAENWAAPIVVTTAVQFFESLFANRTSRCRKLHNLAKAVIVLDEAQTLPLPLLRPCMAALEELALNYGASIVLCTATQPALREKDGFPGGFPIGEERELAPEPKALFAELKRVEVERLPVPVSDEVIAARFAEQPQMLCIVNSRAHARELFEAIRHLPGATHLSTLMCPRHRRQVLEQARQRLKAGEPVRVVSTSLIEAGVDASFPEVWRASAGLDSIIQAAGRCNRHGERERGRVVVFEAEGKKPPHEIAQFWQAAQPVLAAHEDPLTLEAIEAYFRELYFNKGAHDRPREDPLDAVKVGERAGGTLAALKERADRLDFPFRGIAEAFRLIDAVMATVVVPFDEEAQKLLKEMGAMERPTSGHMRRLQQFTVSIPRQVRGEWLVMGALRPVHPAIGEELLTFVDRAHYRPQTGLDIWRPGERSIQSGIF</sequence>
<dbReference type="InterPro" id="IPR027417">
    <property type="entry name" value="P-loop_NTPase"/>
</dbReference>
<proteinExistence type="inferred from homology"/>
<dbReference type="InterPro" id="IPR054712">
    <property type="entry name" value="Cas3-like_dom"/>
</dbReference>
<evidence type="ECO:0000256" key="5">
    <source>
        <dbReference type="ARBA" id="ARBA00022741"/>
    </source>
</evidence>
<comment type="caution">
    <text evidence="12">The sequence shown here is derived from an EMBL/GenBank/DDBJ whole genome shotgun (WGS) entry which is preliminary data.</text>
</comment>
<name>A0ABS5QDL8_9PROT</name>
<dbReference type="SMART" id="SM00487">
    <property type="entry name" value="DEXDc"/>
    <property type="match status" value="1"/>
</dbReference>
<evidence type="ECO:0000256" key="9">
    <source>
        <dbReference type="ARBA" id="ARBA00023118"/>
    </source>
</evidence>
<keyword evidence="13" id="KW-1185">Reference proteome</keyword>
<dbReference type="InterPro" id="IPR014001">
    <property type="entry name" value="Helicase_ATP-bd"/>
</dbReference>
<dbReference type="Pfam" id="PF22590">
    <property type="entry name" value="Cas3-like_C_2"/>
    <property type="match status" value="1"/>
</dbReference>
<evidence type="ECO:0000256" key="8">
    <source>
        <dbReference type="ARBA" id="ARBA00022840"/>
    </source>
</evidence>
<evidence type="ECO:0000313" key="13">
    <source>
        <dbReference type="Proteomes" id="UP000766336"/>
    </source>
</evidence>
<keyword evidence="3" id="KW-0540">Nuclease</keyword>
<keyword evidence="8" id="KW-0067">ATP-binding</keyword>
<gene>
    <name evidence="12" type="primary">cas3</name>
    <name evidence="12" type="ORF">KHU32_12700</name>
</gene>
<organism evidence="12 13">
    <name type="scientific">Roseococcus pinisoli</name>
    <dbReference type="NCBI Taxonomy" id="2835040"/>
    <lineage>
        <taxon>Bacteria</taxon>
        <taxon>Pseudomonadati</taxon>
        <taxon>Pseudomonadota</taxon>
        <taxon>Alphaproteobacteria</taxon>
        <taxon>Acetobacterales</taxon>
        <taxon>Roseomonadaceae</taxon>
        <taxon>Roseococcus</taxon>
    </lineage>
</organism>
<dbReference type="InterPro" id="IPR006483">
    <property type="entry name" value="CRISPR-assoc_Cas3_HD"/>
</dbReference>
<dbReference type="CDD" id="cd17930">
    <property type="entry name" value="DEXHc_cas3"/>
    <property type="match status" value="1"/>
</dbReference>
<dbReference type="EMBL" id="JAHCDA010000002">
    <property type="protein sequence ID" value="MBS7811800.1"/>
    <property type="molecule type" value="Genomic_DNA"/>
</dbReference>
<evidence type="ECO:0000259" key="11">
    <source>
        <dbReference type="PROSITE" id="PS51643"/>
    </source>
</evidence>
<comment type="similarity">
    <text evidence="2">In the central section; belongs to the CRISPR-associated helicase Cas3 family.</text>
</comment>
<keyword evidence="4" id="KW-0479">Metal-binding</keyword>
<feature type="domain" description="HD Cas3-type" evidence="11">
    <location>
        <begin position="18"/>
        <end position="183"/>
    </location>
</feature>
<dbReference type="NCBIfam" id="TIGR01587">
    <property type="entry name" value="cas3_core"/>
    <property type="match status" value="1"/>
</dbReference>
<evidence type="ECO:0000256" key="2">
    <source>
        <dbReference type="ARBA" id="ARBA00009046"/>
    </source>
</evidence>
<dbReference type="NCBIfam" id="TIGR01596">
    <property type="entry name" value="cas3_HD"/>
    <property type="match status" value="1"/>
</dbReference>
<dbReference type="PROSITE" id="PS51192">
    <property type="entry name" value="HELICASE_ATP_BIND_1"/>
    <property type="match status" value="1"/>
</dbReference>
<dbReference type="PROSITE" id="PS51643">
    <property type="entry name" value="HD_CAS3"/>
    <property type="match status" value="1"/>
</dbReference>
<evidence type="ECO:0000259" key="10">
    <source>
        <dbReference type="PROSITE" id="PS51192"/>
    </source>
</evidence>
<evidence type="ECO:0000256" key="7">
    <source>
        <dbReference type="ARBA" id="ARBA00022806"/>
    </source>
</evidence>
<evidence type="ECO:0000256" key="1">
    <source>
        <dbReference type="ARBA" id="ARBA00006847"/>
    </source>
</evidence>
<evidence type="ECO:0000256" key="3">
    <source>
        <dbReference type="ARBA" id="ARBA00022722"/>
    </source>
</evidence>
<dbReference type="CDD" id="cd09641">
    <property type="entry name" value="Cas3''_I"/>
    <property type="match status" value="1"/>
</dbReference>
<accession>A0ABS5QDL8</accession>
<dbReference type="Gene3D" id="1.10.3210.30">
    <property type="match status" value="1"/>
</dbReference>
<evidence type="ECO:0000256" key="4">
    <source>
        <dbReference type="ARBA" id="ARBA00022723"/>
    </source>
</evidence>
<keyword evidence="7" id="KW-0347">Helicase</keyword>
<evidence type="ECO:0000256" key="6">
    <source>
        <dbReference type="ARBA" id="ARBA00022801"/>
    </source>
</evidence>
<dbReference type="Proteomes" id="UP000766336">
    <property type="component" value="Unassembled WGS sequence"/>
</dbReference>
<comment type="similarity">
    <text evidence="1">In the N-terminal section; belongs to the CRISPR-associated nuclease Cas3-HD family.</text>
</comment>
<keyword evidence="5" id="KW-0547">Nucleotide-binding</keyword>
<dbReference type="SUPFAM" id="SSF52540">
    <property type="entry name" value="P-loop containing nucleoside triphosphate hydrolases"/>
    <property type="match status" value="1"/>
</dbReference>
<dbReference type="InterPro" id="IPR011545">
    <property type="entry name" value="DEAD/DEAH_box_helicase_dom"/>
</dbReference>
<protein>
    <submittedName>
        <fullName evidence="12">CRISPR-associated helicase Cas3</fullName>
    </submittedName>
</protein>
<keyword evidence="9" id="KW-0051">Antiviral defense</keyword>
<dbReference type="InterPro" id="IPR038257">
    <property type="entry name" value="CRISPR-assoc_Cas3_HD_sf"/>
</dbReference>
<keyword evidence="6" id="KW-0378">Hydrolase</keyword>
<dbReference type="RefSeq" id="WP_213670449.1">
    <property type="nucleotide sequence ID" value="NZ_JAHCDA010000002.1"/>
</dbReference>
<evidence type="ECO:0000313" key="12">
    <source>
        <dbReference type="EMBL" id="MBS7811800.1"/>
    </source>
</evidence>
<dbReference type="InterPro" id="IPR006474">
    <property type="entry name" value="Helicase_Cas3_CRISPR-ass_core"/>
</dbReference>